<dbReference type="InterPro" id="IPR029016">
    <property type="entry name" value="GAF-like_dom_sf"/>
</dbReference>
<keyword evidence="2" id="KW-0804">Transcription</keyword>
<keyword evidence="5" id="KW-1185">Reference proteome</keyword>
<organism evidence="4 5">
    <name type="scientific">Kribbella sancticallisti</name>
    <dbReference type="NCBI Taxonomy" id="460087"/>
    <lineage>
        <taxon>Bacteria</taxon>
        <taxon>Bacillati</taxon>
        <taxon>Actinomycetota</taxon>
        <taxon>Actinomycetes</taxon>
        <taxon>Propionibacteriales</taxon>
        <taxon>Kribbellaceae</taxon>
        <taxon>Kribbella</taxon>
    </lineage>
</organism>
<sequence length="236" mass="25995">MMSDQRLIEAARRLAEALTPGHLDHTLARITAAAVEVLPDVDYASITVQHADGRLETFAPTAELLWDLDALQYELREGPCYEAAVDTVHVTSPDLAADPRFPRYGAGALRAGILSQAGIRLYEAPKANGALNLYSTRLGKFDDLGTIGELFKHQSAMAISYAHEIHNLQEAMRTRRTIGQAVGIVMERYKMSDPRAFAFLSRLSQDYNIKLRLVAEEIVASSGDQEKQNDPAGNSR</sequence>
<gene>
    <name evidence="4" type="ORF">GCM10009789_34980</name>
</gene>
<protein>
    <submittedName>
        <fullName evidence="4">GAF and ANTAR domain-containing protein</fullName>
    </submittedName>
</protein>
<dbReference type="InterPro" id="IPR036388">
    <property type="entry name" value="WH-like_DNA-bd_sf"/>
</dbReference>
<dbReference type="Proteomes" id="UP001500393">
    <property type="component" value="Unassembled WGS sequence"/>
</dbReference>
<dbReference type="Pfam" id="PF03861">
    <property type="entry name" value="ANTAR"/>
    <property type="match status" value="1"/>
</dbReference>
<comment type="caution">
    <text evidence="4">The sequence shown here is derived from an EMBL/GenBank/DDBJ whole genome shotgun (WGS) entry which is preliminary data.</text>
</comment>
<feature type="domain" description="ANTAR" evidence="3">
    <location>
        <begin position="158"/>
        <end position="219"/>
    </location>
</feature>
<dbReference type="SUPFAM" id="SSF52172">
    <property type="entry name" value="CheY-like"/>
    <property type="match status" value="1"/>
</dbReference>
<proteinExistence type="predicted"/>
<evidence type="ECO:0000256" key="2">
    <source>
        <dbReference type="ARBA" id="ARBA00023163"/>
    </source>
</evidence>
<evidence type="ECO:0000313" key="4">
    <source>
        <dbReference type="EMBL" id="GAA1578464.1"/>
    </source>
</evidence>
<reference evidence="4 5" key="1">
    <citation type="journal article" date="2019" name="Int. J. Syst. Evol. Microbiol.">
        <title>The Global Catalogue of Microorganisms (GCM) 10K type strain sequencing project: providing services to taxonomists for standard genome sequencing and annotation.</title>
        <authorList>
            <consortium name="The Broad Institute Genomics Platform"/>
            <consortium name="The Broad Institute Genome Sequencing Center for Infectious Disease"/>
            <person name="Wu L."/>
            <person name="Ma J."/>
        </authorList>
    </citation>
    <scope>NUCLEOTIDE SEQUENCE [LARGE SCALE GENOMIC DNA]</scope>
    <source>
        <strain evidence="4 5">JCM 14969</strain>
    </source>
</reference>
<name>A0ABN2DJ03_9ACTN</name>
<dbReference type="SMART" id="SM01012">
    <property type="entry name" value="ANTAR"/>
    <property type="match status" value="1"/>
</dbReference>
<evidence type="ECO:0000259" key="3">
    <source>
        <dbReference type="PROSITE" id="PS50921"/>
    </source>
</evidence>
<dbReference type="InterPro" id="IPR011006">
    <property type="entry name" value="CheY-like_superfamily"/>
</dbReference>
<keyword evidence="1" id="KW-0805">Transcription regulation</keyword>
<accession>A0ABN2DJ03</accession>
<dbReference type="PROSITE" id="PS50921">
    <property type="entry name" value="ANTAR"/>
    <property type="match status" value="1"/>
</dbReference>
<evidence type="ECO:0000313" key="5">
    <source>
        <dbReference type="Proteomes" id="UP001500393"/>
    </source>
</evidence>
<dbReference type="Gene3D" id="3.30.450.40">
    <property type="match status" value="1"/>
</dbReference>
<dbReference type="EMBL" id="BAAAOS010000020">
    <property type="protein sequence ID" value="GAA1578464.1"/>
    <property type="molecule type" value="Genomic_DNA"/>
</dbReference>
<dbReference type="SUPFAM" id="SSF55781">
    <property type="entry name" value="GAF domain-like"/>
    <property type="match status" value="1"/>
</dbReference>
<dbReference type="PIRSF" id="PIRSF036625">
    <property type="entry name" value="GAF_ANTAR"/>
    <property type="match status" value="1"/>
</dbReference>
<dbReference type="InterPro" id="IPR005561">
    <property type="entry name" value="ANTAR"/>
</dbReference>
<dbReference type="Gene3D" id="1.10.10.10">
    <property type="entry name" value="Winged helix-like DNA-binding domain superfamily/Winged helix DNA-binding domain"/>
    <property type="match status" value="1"/>
</dbReference>
<dbReference type="InterPro" id="IPR012074">
    <property type="entry name" value="GAF_ANTAR"/>
</dbReference>
<evidence type="ECO:0000256" key="1">
    <source>
        <dbReference type="ARBA" id="ARBA00023015"/>
    </source>
</evidence>